<reference evidence="3" key="1">
    <citation type="submission" date="2020-01" db="EMBL/GenBank/DDBJ databases">
        <title>Draft genome sequence of the Termite Coptotermes fromosanus.</title>
        <authorList>
            <person name="Itakura S."/>
            <person name="Yosikawa Y."/>
            <person name="Umezawa K."/>
        </authorList>
    </citation>
    <scope>NUCLEOTIDE SEQUENCE [LARGE SCALE GENOMIC DNA]</scope>
</reference>
<proteinExistence type="predicted"/>
<protein>
    <recommendedName>
        <fullName evidence="1">Reverse transcriptase domain-containing protein</fullName>
    </recommendedName>
</protein>
<dbReference type="InterPro" id="IPR000477">
    <property type="entry name" value="RT_dom"/>
</dbReference>
<dbReference type="EMBL" id="BLKM01000153">
    <property type="protein sequence ID" value="GFG29563.1"/>
    <property type="molecule type" value="Genomic_DNA"/>
</dbReference>
<feature type="domain" description="Reverse transcriptase" evidence="1">
    <location>
        <begin position="1"/>
        <end position="191"/>
    </location>
</feature>
<dbReference type="AlphaFoldDB" id="A0A6L2PAV3"/>
<sequence length="191" mass="22082">MEGVNDRIWFPHVKAKQSFCATMSLCVTAHECKWKDLLWDSGDNMRGPVVNWKNVPAYNLAKFIATNIGKYVPLPNAFNVRNSIDLISDIKKINPDENLRFVSFDIQNMYTNIPIEDLIDSIDKELKQNNTDTCTRLEIVRSCEVVLKRNYFQYDNTLYMQADGLAMGCPTSSVFSEIYLQRLEHLKIVDF</sequence>
<evidence type="ECO:0000313" key="3">
    <source>
        <dbReference type="Proteomes" id="UP000502823"/>
    </source>
</evidence>
<name>A0A6L2PAV3_COPFO</name>
<keyword evidence="3" id="KW-1185">Reference proteome</keyword>
<organism evidence="2 3">
    <name type="scientific">Coptotermes formosanus</name>
    <name type="common">Formosan subterranean termite</name>
    <dbReference type="NCBI Taxonomy" id="36987"/>
    <lineage>
        <taxon>Eukaryota</taxon>
        <taxon>Metazoa</taxon>
        <taxon>Ecdysozoa</taxon>
        <taxon>Arthropoda</taxon>
        <taxon>Hexapoda</taxon>
        <taxon>Insecta</taxon>
        <taxon>Pterygota</taxon>
        <taxon>Neoptera</taxon>
        <taxon>Polyneoptera</taxon>
        <taxon>Dictyoptera</taxon>
        <taxon>Blattodea</taxon>
        <taxon>Blattoidea</taxon>
        <taxon>Termitoidae</taxon>
        <taxon>Rhinotermitidae</taxon>
        <taxon>Coptotermes</taxon>
    </lineage>
</organism>
<accession>A0A6L2PAV3</accession>
<dbReference type="OrthoDB" id="6782675at2759"/>
<evidence type="ECO:0000259" key="1">
    <source>
        <dbReference type="PROSITE" id="PS50878"/>
    </source>
</evidence>
<comment type="caution">
    <text evidence="2">The sequence shown here is derived from an EMBL/GenBank/DDBJ whole genome shotgun (WGS) entry which is preliminary data.</text>
</comment>
<evidence type="ECO:0000313" key="2">
    <source>
        <dbReference type="EMBL" id="GFG29563.1"/>
    </source>
</evidence>
<dbReference type="Proteomes" id="UP000502823">
    <property type="component" value="Unassembled WGS sequence"/>
</dbReference>
<dbReference type="PROSITE" id="PS50878">
    <property type="entry name" value="RT_POL"/>
    <property type="match status" value="1"/>
</dbReference>
<dbReference type="PANTHER" id="PTHR21301:SF10">
    <property type="entry name" value="REVERSE TRANSCRIPTASE DOMAIN-CONTAINING PROTEIN"/>
    <property type="match status" value="1"/>
</dbReference>
<dbReference type="InParanoid" id="A0A6L2PAV3"/>
<dbReference type="PANTHER" id="PTHR21301">
    <property type="entry name" value="REVERSE TRANSCRIPTASE"/>
    <property type="match status" value="1"/>
</dbReference>
<gene>
    <name evidence="2" type="ORF">Cfor_05813</name>
</gene>